<keyword evidence="3" id="KW-0223">Dioxygenase</keyword>
<dbReference type="SMART" id="SM00702">
    <property type="entry name" value="P4Hc"/>
    <property type="match status" value="1"/>
</dbReference>
<dbReference type="Gene3D" id="2.60.120.620">
    <property type="entry name" value="q2cbj1_9rhob like domain"/>
    <property type="match status" value="1"/>
</dbReference>
<dbReference type="InterPro" id="IPR044862">
    <property type="entry name" value="Pro_4_hyd_alph_FE2OG_OXY"/>
</dbReference>
<dbReference type="EMBL" id="AUZY01006986">
    <property type="protein sequence ID" value="EQD52024.1"/>
    <property type="molecule type" value="Genomic_DNA"/>
</dbReference>
<dbReference type="GO" id="GO:0051213">
    <property type="term" value="F:dioxygenase activity"/>
    <property type="evidence" value="ECO:0007669"/>
    <property type="project" value="UniProtKB-KW"/>
</dbReference>
<comment type="caution">
    <text evidence="7">The sequence shown here is derived from an EMBL/GenBank/DDBJ whole genome shotgun (WGS) entry which is preliminary data.</text>
</comment>
<dbReference type="Pfam" id="PF08238">
    <property type="entry name" value="Sel1"/>
    <property type="match status" value="3"/>
</dbReference>
<organism evidence="7">
    <name type="scientific">mine drainage metagenome</name>
    <dbReference type="NCBI Taxonomy" id="410659"/>
    <lineage>
        <taxon>unclassified sequences</taxon>
        <taxon>metagenomes</taxon>
        <taxon>ecological metagenomes</taxon>
    </lineage>
</organism>
<dbReference type="SMART" id="SM00671">
    <property type="entry name" value="SEL1"/>
    <property type="match status" value="4"/>
</dbReference>
<dbReference type="PANTHER" id="PTHR10869:SF246">
    <property type="entry name" value="TRANSMEMBRANE PROLYL 4-HYDROXYLASE"/>
    <property type="match status" value="1"/>
</dbReference>
<dbReference type="InterPro" id="IPR011990">
    <property type="entry name" value="TPR-like_helical_dom_sf"/>
</dbReference>
<dbReference type="AlphaFoldDB" id="T1BG00"/>
<dbReference type="InterPro" id="IPR006620">
    <property type="entry name" value="Pro_4_hyd_alph"/>
</dbReference>
<dbReference type="GO" id="GO:0031418">
    <property type="term" value="F:L-ascorbic acid binding"/>
    <property type="evidence" value="ECO:0007669"/>
    <property type="project" value="InterPro"/>
</dbReference>
<evidence type="ECO:0000256" key="5">
    <source>
        <dbReference type="ARBA" id="ARBA00023004"/>
    </source>
</evidence>
<dbReference type="InterPro" id="IPR006597">
    <property type="entry name" value="Sel1-like"/>
</dbReference>
<dbReference type="GO" id="GO:0016705">
    <property type="term" value="F:oxidoreductase activity, acting on paired donors, with incorporation or reduction of molecular oxygen"/>
    <property type="evidence" value="ECO:0007669"/>
    <property type="project" value="InterPro"/>
</dbReference>
<dbReference type="Pfam" id="PF13640">
    <property type="entry name" value="2OG-FeII_Oxy_3"/>
    <property type="match status" value="1"/>
</dbReference>
<keyword evidence="2" id="KW-0479">Metal-binding</keyword>
<evidence type="ECO:0000256" key="4">
    <source>
        <dbReference type="ARBA" id="ARBA00023002"/>
    </source>
</evidence>
<accession>T1BG00</accession>
<dbReference type="InterPro" id="IPR045054">
    <property type="entry name" value="P4HA-like"/>
</dbReference>
<reference evidence="7" key="2">
    <citation type="journal article" date="2014" name="ISME J.">
        <title>Microbial stratification in low pH oxic and suboxic macroscopic growths along an acid mine drainage.</title>
        <authorList>
            <person name="Mendez-Garcia C."/>
            <person name="Mesa V."/>
            <person name="Sprenger R.R."/>
            <person name="Richter M."/>
            <person name="Diez M.S."/>
            <person name="Solano J."/>
            <person name="Bargiela R."/>
            <person name="Golyshina O.V."/>
            <person name="Manteca A."/>
            <person name="Ramos J.L."/>
            <person name="Gallego J.R."/>
            <person name="Llorente I."/>
            <person name="Martins Dos Santos V.A."/>
            <person name="Jensen O.N."/>
            <person name="Pelaez A.I."/>
            <person name="Sanchez J."/>
            <person name="Ferrer M."/>
        </authorList>
    </citation>
    <scope>NUCLEOTIDE SEQUENCE</scope>
</reference>
<comment type="cofactor">
    <cofactor evidence="1">
        <name>L-ascorbate</name>
        <dbReference type="ChEBI" id="CHEBI:38290"/>
    </cofactor>
</comment>
<keyword evidence="4 7" id="KW-0560">Oxidoreductase</keyword>
<evidence type="ECO:0000256" key="3">
    <source>
        <dbReference type="ARBA" id="ARBA00022964"/>
    </source>
</evidence>
<evidence type="ECO:0000256" key="2">
    <source>
        <dbReference type="ARBA" id="ARBA00022723"/>
    </source>
</evidence>
<keyword evidence="5" id="KW-0408">Iron</keyword>
<reference evidence="7" key="1">
    <citation type="submission" date="2013-08" db="EMBL/GenBank/DDBJ databases">
        <authorList>
            <person name="Mendez C."/>
            <person name="Richter M."/>
            <person name="Ferrer M."/>
            <person name="Sanchez J."/>
        </authorList>
    </citation>
    <scope>NUCLEOTIDE SEQUENCE</scope>
</reference>
<evidence type="ECO:0000259" key="6">
    <source>
        <dbReference type="SMART" id="SM00702"/>
    </source>
</evidence>
<feature type="domain" description="Prolyl 4-hydroxylase alpha subunit" evidence="6">
    <location>
        <begin position="305"/>
        <end position="490"/>
    </location>
</feature>
<dbReference type="GO" id="GO:0005506">
    <property type="term" value="F:iron ion binding"/>
    <property type="evidence" value="ECO:0007669"/>
    <property type="project" value="InterPro"/>
</dbReference>
<dbReference type="Gene3D" id="1.25.40.10">
    <property type="entry name" value="Tetratricopeptide repeat domain"/>
    <property type="match status" value="1"/>
</dbReference>
<gene>
    <name evidence="7" type="ORF">B1B_10761</name>
</gene>
<protein>
    <submittedName>
        <fullName evidence="7">Prolyl 4-hydroxylase, alpha subunit domain protein</fullName>
        <ecNumber evidence="7">1.14.-.-</ecNumber>
    </submittedName>
</protein>
<proteinExistence type="predicted"/>
<sequence>MNAHDIKQLRQAAQKGQPEAMLALGQTLLTASREGDPLFEEGEHWLVRAAESGHPLGALALGDLHSQRLISPESLPRAVAAYEQAAEAGVPQAIDRLGDCFLLGWGVPEDPARALVCYERTALIGYPVGYGHLAFCLEHGIGIEPDPTLARTARLWQAAFASPRGYFASAEALSRDPGADPVAAYALALEARRLGYPLSHDLLGLIEPALGSAEQKAGQELSQAIEIHHQGFEKEVAALEARHAPELDQPGFLNDLAHRTWNRALIHPALHLEPLPSIASQATSSRTLDRASDSAWDAVEHSERPHVTSYPDFLDLETLAHVMELVWHELGPTEQKMADPLSGEHQAFDGEVATLLFPHADVVIHWITARATRVLAVPRATLEPFSVLRYRVGHRYAEHVDYLDAARLEEYGRMGDRGGQRKSTFLIYLRAPERGGETHYLANGLRIAGKNGLAVAHDNTLPNGEPDRSTRHEGTPIEAGEKWLLRTAIREHPLYGALTADSR</sequence>
<evidence type="ECO:0000256" key="1">
    <source>
        <dbReference type="ARBA" id="ARBA00001961"/>
    </source>
</evidence>
<evidence type="ECO:0000313" key="7">
    <source>
        <dbReference type="EMBL" id="EQD52024.1"/>
    </source>
</evidence>
<dbReference type="PANTHER" id="PTHR10869">
    <property type="entry name" value="PROLYL 4-HYDROXYLASE ALPHA SUBUNIT"/>
    <property type="match status" value="1"/>
</dbReference>
<dbReference type="EC" id="1.14.-.-" evidence="7"/>
<dbReference type="SUPFAM" id="SSF81901">
    <property type="entry name" value="HCP-like"/>
    <property type="match status" value="1"/>
</dbReference>
<name>T1BG00_9ZZZZ</name>